<evidence type="ECO:0000313" key="2">
    <source>
        <dbReference type="EMBL" id="MBP4139654.1"/>
    </source>
</evidence>
<dbReference type="EMBL" id="JAGFBV010000031">
    <property type="protein sequence ID" value="MBP4139654.1"/>
    <property type="molecule type" value="Genomic_DNA"/>
</dbReference>
<dbReference type="Pfam" id="PF11363">
    <property type="entry name" value="DUF3164"/>
    <property type="match status" value="1"/>
</dbReference>
<dbReference type="AlphaFoldDB" id="A0A940X9M1"/>
<proteinExistence type="predicted"/>
<protein>
    <submittedName>
        <fullName evidence="2">DUF3164 family protein</fullName>
    </submittedName>
</protein>
<evidence type="ECO:0000313" key="3">
    <source>
        <dbReference type="Proteomes" id="UP000675047"/>
    </source>
</evidence>
<feature type="coiled-coil region" evidence="1">
    <location>
        <begin position="30"/>
        <end position="57"/>
    </location>
</feature>
<keyword evidence="3" id="KW-1185">Reference proteome</keyword>
<accession>A0A940X9M1</accession>
<dbReference type="Proteomes" id="UP000675047">
    <property type="component" value="Unassembled WGS sequence"/>
</dbReference>
<name>A0A940X9M1_9FLAO</name>
<keyword evidence="1" id="KW-0175">Coiled coil</keyword>
<dbReference type="RefSeq" id="WP_210667630.1">
    <property type="nucleotide sequence ID" value="NZ_JAGFBV010000031.1"/>
</dbReference>
<evidence type="ECO:0000256" key="1">
    <source>
        <dbReference type="SAM" id="Coils"/>
    </source>
</evidence>
<organism evidence="2 3">
    <name type="scientific">Flavobacterium geliluteum</name>
    <dbReference type="NCBI Taxonomy" id="2816120"/>
    <lineage>
        <taxon>Bacteria</taxon>
        <taxon>Pseudomonadati</taxon>
        <taxon>Bacteroidota</taxon>
        <taxon>Flavobacteriia</taxon>
        <taxon>Flavobacteriales</taxon>
        <taxon>Flavobacteriaceae</taxon>
        <taxon>Flavobacterium</taxon>
    </lineage>
</organism>
<gene>
    <name evidence="2" type="ORF">J3495_16385</name>
</gene>
<sequence length="255" mass="28616">MNHINNITVKDAIIMNTETLQQPDLSKFSAKQLKDALKEVESKKDEDRQAYKDLVEQTVPKAIFKLCAASEALSRAKTETFKFFEDIINLKAGVYGIKENQQSHTFSCKDSEITIGFRVTDGWDDTANTGIAKVEKYISSLATDDKTAALVRIVFNLLKKDAKGNLKGSRVLELQKLTKDFDNEEFTDGVKIIADSYKPVRSVWYIEAALIREDGSKTPIPLSASSVDFLAGYQFDFNKDEKHNNNTINDSPDSN</sequence>
<comment type="caution">
    <text evidence="2">The sequence shown here is derived from an EMBL/GenBank/DDBJ whole genome shotgun (WGS) entry which is preliminary data.</text>
</comment>
<reference evidence="2 3" key="1">
    <citation type="submission" date="2021-03" db="EMBL/GenBank/DDBJ databases">
        <title>Flavobacterium Flabelliformis Sp. Nov. And Flavobacterium Geliluteum Sp. Nov., Two Novel Multidrug Resistant Psychrophilic Species Isolated From Antarctica.</title>
        <authorList>
            <person name="Kralova S."/>
            <person name="Busse H.J."/>
            <person name="Bezdicek M."/>
            <person name="Nykrynova M."/>
            <person name="Kroupova E."/>
            <person name="Krsek D."/>
            <person name="Sedlacek I."/>
        </authorList>
    </citation>
    <scope>NUCLEOTIDE SEQUENCE [LARGE SCALE GENOMIC DNA]</scope>
    <source>
        <strain evidence="2 3">P7388</strain>
    </source>
</reference>
<dbReference type="InterPro" id="IPR021505">
    <property type="entry name" value="Phage_B3_Orf6"/>
</dbReference>